<dbReference type="Gene3D" id="2.60.120.260">
    <property type="entry name" value="Galactose-binding domain-like"/>
    <property type="match status" value="1"/>
</dbReference>
<dbReference type="RefSeq" id="WP_060929033.1">
    <property type="nucleotide sequence ID" value="NZ_KQ955253.1"/>
</dbReference>
<reference evidence="9" key="1">
    <citation type="submission" date="2016-01" db="EMBL/GenBank/DDBJ databases">
        <authorList>
            <person name="Mitreva M."/>
            <person name="Pepin K.H."/>
            <person name="Mihindukulasuriya K.A."/>
            <person name="Fulton R."/>
            <person name="Fronick C."/>
            <person name="O'Laughlin M."/>
            <person name="Miner T."/>
            <person name="Herter B."/>
            <person name="Rosa B.A."/>
            <person name="Cordes M."/>
            <person name="Tomlinson C."/>
            <person name="Wollam A."/>
            <person name="Palsikar V.B."/>
            <person name="Mardis E.R."/>
            <person name="Wilson R.K."/>
        </authorList>
    </citation>
    <scope>NUCLEOTIDE SEQUENCE [LARGE SCALE GENOMIC DNA]</scope>
    <source>
        <strain evidence="9">MJR8151</strain>
    </source>
</reference>
<evidence type="ECO:0000256" key="5">
    <source>
        <dbReference type="ARBA" id="ARBA00023295"/>
    </source>
</evidence>
<dbReference type="NCBIfam" id="NF007538">
    <property type="entry name" value="PRK10150.1"/>
    <property type="match status" value="1"/>
</dbReference>
<dbReference type="Proteomes" id="UP000070383">
    <property type="component" value="Unassembled WGS sequence"/>
</dbReference>
<dbReference type="PANTHER" id="PTHR10066:SF67">
    <property type="entry name" value="BETA-GLUCURONIDASE"/>
    <property type="match status" value="1"/>
</dbReference>
<gene>
    <name evidence="8" type="ORF">HMPREF3200_00418</name>
</gene>
<dbReference type="GO" id="GO:0030246">
    <property type="term" value="F:carbohydrate binding"/>
    <property type="evidence" value="ECO:0007669"/>
    <property type="project" value="TreeGrafter"/>
</dbReference>
<dbReference type="PATRIC" id="fig|33036.3.peg.418"/>
<evidence type="ECO:0000256" key="4">
    <source>
        <dbReference type="ARBA" id="ARBA00022801"/>
    </source>
</evidence>
<evidence type="ECO:0000259" key="6">
    <source>
        <dbReference type="Pfam" id="PF02836"/>
    </source>
</evidence>
<dbReference type="GO" id="GO:0019391">
    <property type="term" value="P:glucuronoside catabolic process"/>
    <property type="evidence" value="ECO:0007669"/>
    <property type="project" value="TreeGrafter"/>
</dbReference>
<protein>
    <recommendedName>
        <fullName evidence="3">Beta-glucuronidase</fullName>
        <ecNumber evidence="2">3.2.1.31</ecNumber>
    </recommendedName>
</protein>
<feature type="domain" description="Glycoside hydrolase family 2 catalytic" evidence="6">
    <location>
        <begin position="279"/>
        <end position="599"/>
    </location>
</feature>
<evidence type="ECO:0000259" key="7">
    <source>
        <dbReference type="Pfam" id="PF02837"/>
    </source>
</evidence>
<evidence type="ECO:0000256" key="2">
    <source>
        <dbReference type="ARBA" id="ARBA00012761"/>
    </source>
</evidence>
<keyword evidence="5" id="KW-0326">Glycosidase</keyword>
<evidence type="ECO:0000313" key="9">
    <source>
        <dbReference type="Proteomes" id="UP000070383"/>
    </source>
</evidence>
<dbReference type="SUPFAM" id="SSF49785">
    <property type="entry name" value="Galactose-binding domain-like"/>
    <property type="match status" value="1"/>
</dbReference>
<dbReference type="EC" id="3.2.1.31" evidence="2"/>
<dbReference type="InterPro" id="IPR036156">
    <property type="entry name" value="Beta-gal/glucu_dom_sf"/>
</dbReference>
<dbReference type="FunFam" id="3.20.20.80:FF:000080">
    <property type="entry name" value="Beta-glucuronidase UidA"/>
    <property type="match status" value="1"/>
</dbReference>
<dbReference type="SUPFAM" id="SSF51445">
    <property type="entry name" value="(Trans)glycosidases"/>
    <property type="match status" value="1"/>
</dbReference>
<dbReference type="Gene3D" id="3.20.20.80">
    <property type="entry name" value="Glycosidases"/>
    <property type="match status" value="1"/>
</dbReference>
<feature type="domain" description="Glycosyl hydrolases family 2 sugar binding" evidence="7">
    <location>
        <begin position="12"/>
        <end position="187"/>
    </location>
</feature>
<accession>A0A133KHE0</accession>
<keyword evidence="4 8" id="KW-0378">Hydrolase</keyword>
<dbReference type="InterPro" id="IPR023232">
    <property type="entry name" value="Glyco_hydro_2_AS"/>
</dbReference>
<dbReference type="Gene3D" id="2.60.40.10">
    <property type="entry name" value="Immunoglobulins"/>
    <property type="match status" value="1"/>
</dbReference>
<evidence type="ECO:0000256" key="3">
    <source>
        <dbReference type="ARBA" id="ARBA00016205"/>
    </source>
</evidence>
<dbReference type="InterPro" id="IPR006101">
    <property type="entry name" value="Glyco_hydro_2"/>
</dbReference>
<dbReference type="PANTHER" id="PTHR10066">
    <property type="entry name" value="BETA-GLUCURONIDASE"/>
    <property type="match status" value="1"/>
</dbReference>
<proteinExistence type="inferred from homology"/>
<evidence type="ECO:0000256" key="1">
    <source>
        <dbReference type="ARBA" id="ARBA00007401"/>
    </source>
</evidence>
<dbReference type="AlphaFoldDB" id="A0A133KHE0"/>
<dbReference type="PROSITE" id="PS00608">
    <property type="entry name" value="GLYCOSYL_HYDROL_F2_2"/>
    <property type="match status" value="1"/>
</dbReference>
<dbReference type="InterPro" id="IPR008979">
    <property type="entry name" value="Galactose-bd-like_sf"/>
</dbReference>
<dbReference type="InterPro" id="IPR017853">
    <property type="entry name" value="GH"/>
</dbReference>
<dbReference type="InterPro" id="IPR006103">
    <property type="entry name" value="Glyco_hydro_2_cat"/>
</dbReference>
<dbReference type="Pfam" id="PF02836">
    <property type="entry name" value="Glyco_hydro_2_C"/>
    <property type="match status" value="1"/>
</dbReference>
<dbReference type="SUPFAM" id="SSF49303">
    <property type="entry name" value="beta-Galactosidase/glucuronidase domain"/>
    <property type="match status" value="1"/>
</dbReference>
<comment type="similarity">
    <text evidence="1">Belongs to the glycosyl hydrolase 2 family.</text>
</comment>
<comment type="caution">
    <text evidence="8">The sequence shown here is derived from an EMBL/GenBank/DDBJ whole genome shotgun (WGS) entry which is preliminary data.</text>
</comment>
<dbReference type="PRINTS" id="PR00132">
    <property type="entry name" value="GLHYDRLASE2"/>
</dbReference>
<keyword evidence="9" id="KW-1185">Reference proteome</keyword>
<dbReference type="Pfam" id="PF02837">
    <property type="entry name" value="Glyco_hydro_2_N"/>
    <property type="match status" value="1"/>
</dbReference>
<dbReference type="InterPro" id="IPR006104">
    <property type="entry name" value="Glyco_hydro_2_N"/>
</dbReference>
<dbReference type="GO" id="GO:0005975">
    <property type="term" value="P:carbohydrate metabolic process"/>
    <property type="evidence" value="ECO:0007669"/>
    <property type="project" value="InterPro"/>
</dbReference>
<name>A0A133KHE0_9FIRM</name>
<dbReference type="STRING" id="33036.HMPREF3200_00418"/>
<sequence length="607" mass="69731">MLFPINSKSRRLTSLDGSWEFKLGDGKKEFDESFKNHILKDTRPMPVPSSFNDIYEDVRDYFGWVFYQKVFDYPKSDKKDLILRFDSVTHFAKVFLNDELIGEHKGGFLPFEIDITGKLKEEGNILTLAVSNVINYSTLPVGGLNNMMQGFMGMGEKPDVNQEQKENNPNFDFFNYAGIQRHVWLMEVEKNRIDDISIVSEIEGSLAKVSYKLATIGEGEASLKVYDEDKNLITTCVGKDNTFEIKDVKLWDVLKAYHYEFRFTFADDEYVLDQGIRKIEVKDGQFLLNDKPVYFKGYGKHEDYFPNGRGFNEVLSHKDFSLMKKQGANSFRTSHYPYAEETIRLADRLGFLVIDETTAVGLNGSFGGGANFNGQALSTFDKHGIADTCGDHHRDVIRDLIARDKNYACVVIWSIANEPDSTSDGAYEYFKDKFDLARKCDPQKRPCTLVSVQAQDPLKDVSAKLSDVICLNRYYGWYFGGPDLVKPMDLFRKELDYWNGLNKPIIITEYGADTIAGFHDYSDYPGMYTEEFQVAYYKASNAVMDEYENIVGEHPWNFADFATAQGLLRINGNKKGIFTRDRKPKLAAFYFQERWNKIDNNFDKKNK</sequence>
<dbReference type="EMBL" id="LRPM01000010">
    <property type="protein sequence ID" value="KWZ78937.1"/>
    <property type="molecule type" value="Genomic_DNA"/>
</dbReference>
<dbReference type="OrthoDB" id="9762066at2"/>
<dbReference type="InterPro" id="IPR013783">
    <property type="entry name" value="Ig-like_fold"/>
</dbReference>
<organism evidence="8 9">
    <name type="scientific">Anaerococcus tetradius</name>
    <dbReference type="NCBI Taxonomy" id="33036"/>
    <lineage>
        <taxon>Bacteria</taxon>
        <taxon>Bacillati</taxon>
        <taxon>Bacillota</taxon>
        <taxon>Tissierellia</taxon>
        <taxon>Tissierellales</taxon>
        <taxon>Peptoniphilaceae</taxon>
        <taxon>Anaerococcus</taxon>
    </lineage>
</organism>
<dbReference type="GO" id="GO:0004566">
    <property type="term" value="F:beta-glucuronidase activity"/>
    <property type="evidence" value="ECO:0007669"/>
    <property type="project" value="UniProtKB-EC"/>
</dbReference>
<evidence type="ECO:0000313" key="8">
    <source>
        <dbReference type="EMBL" id="KWZ78937.1"/>
    </source>
</evidence>